<evidence type="ECO:0000313" key="2">
    <source>
        <dbReference type="EMBL" id="MQY24476.1"/>
    </source>
</evidence>
<feature type="transmembrane region" description="Helical" evidence="1">
    <location>
        <begin position="114"/>
        <end position="134"/>
    </location>
</feature>
<dbReference type="AlphaFoldDB" id="A0A7K0DFB3"/>
<accession>A0A7K0DFB3</accession>
<protein>
    <recommendedName>
        <fullName evidence="4">DUF2752 domain-containing protein</fullName>
    </recommendedName>
</protein>
<sequence length="146" mass="15903">MDTAAASPDRIRTGWVTLGQPALLAGGLAAAVAILHFRDPHVSGSYGYCPFYALTGYWCPGCGGLRAVHNLSEGHLLTAIHSNVLLLPLTVAFVAWWVHFVVNRWNGRRRPFPFRAGPITLWVSVALLAAFTVVRNTPWGSWLAPV</sequence>
<gene>
    <name evidence="2" type="ORF">NRB56_00240</name>
</gene>
<feature type="transmembrane region" description="Helical" evidence="1">
    <location>
        <begin position="18"/>
        <end position="37"/>
    </location>
</feature>
<keyword evidence="1" id="KW-0812">Transmembrane</keyword>
<reference evidence="2 3" key="1">
    <citation type="submission" date="2019-10" db="EMBL/GenBank/DDBJ databases">
        <title>Nocardia macrotermitis sp. nov. and Nocardia aurantia sp. nov., isolated from the gut of fungus growing-termite Macrotermes natalensis.</title>
        <authorList>
            <person name="Benndorf R."/>
            <person name="Schwitalla J."/>
            <person name="Martin K."/>
            <person name="De Beer W."/>
            <person name="Kaster A.-K."/>
            <person name="Vollmers J."/>
            <person name="Poulsen M."/>
            <person name="Beemelmanns C."/>
        </authorList>
    </citation>
    <scope>NUCLEOTIDE SEQUENCE [LARGE SCALE GENOMIC DNA]</scope>
    <source>
        <strain evidence="2 3">RB56</strain>
    </source>
</reference>
<evidence type="ECO:0008006" key="4">
    <source>
        <dbReference type="Google" id="ProtNLM"/>
    </source>
</evidence>
<dbReference type="InterPro" id="IPR021215">
    <property type="entry name" value="DUF2752"/>
</dbReference>
<organism evidence="2 3">
    <name type="scientific">Nocardia aurantia</name>
    <dbReference type="NCBI Taxonomy" id="2585199"/>
    <lineage>
        <taxon>Bacteria</taxon>
        <taxon>Bacillati</taxon>
        <taxon>Actinomycetota</taxon>
        <taxon>Actinomycetes</taxon>
        <taxon>Mycobacteriales</taxon>
        <taxon>Nocardiaceae</taxon>
        <taxon>Nocardia</taxon>
    </lineage>
</organism>
<proteinExistence type="predicted"/>
<keyword evidence="1" id="KW-1133">Transmembrane helix</keyword>
<dbReference type="RefSeq" id="WP_319942343.1">
    <property type="nucleotide sequence ID" value="NZ_WEGI01000001.1"/>
</dbReference>
<dbReference type="EMBL" id="WEGI01000001">
    <property type="protein sequence ID" value="MQY24476.1"/>
    <property type="molecule type" value="Genomic_DNA"/>
</dbReference>
<name>A0A7K0DFB3_9NOCA</name>
<dbReference type="Proteomes" id="UP000431401">
    <property type="component" value="Unassembled WGS sequence"/>
</dbReference>
<evidence type="ECO:0000256" key="1">
    <source>
        <dbReference type="SAM" id="Phobius"/>
    </source>
</evidence>
<evidence type="ECO:0000313" key="3">
    <source>
        <dbReference type="Proteomes" id="UP000431401"/>
    </source>
</evidence>
<dbReference type="Pfam" id="PF10825">
    <property type="entry name" value="DUF2752"/>
    <property type="match status" value="1"/>
</dbReference>
<keyword evidence="1" id="KW-0472">Membrane</keyword>
<keyword evidence="3" id="KW-1185">Reference proteome</keyword>
<comment type="caution">
    <text evidence="2">The sequence shown here is derived from an EMBL/GenBank/DDBJ whole genome shotgun (WGS) entry which is preliminary data.</text>
</comment>
<feature type="transmembrane region" description="Helical" evidence="1">
    <location>
        <begin position="80"/>
        <end position="102"/>
    </location>
</feature>